<evidence type="ECO:0000313" key="2">
    <source>
        <dbReference type="EMBL" id="VVC76316.1"/>
    </source>
</evidence>
<evidence type="ECO:0000259" key="1">
    <source>
        <dbReference type="Pfam" id="PF00856"/>
    </source>
</evidence>
<dbReference type="KEGG" id="asip:AQUSIP_16260"/>
<keyword evidence="3" id="KW-1185">Reference proteome</keyword>
<dbReference type="OrthoDB" id="5652580at2"/>
<dbReference type="EMBL" id="LR699119">
    <property type="protein sequence ID" value="VVC76316.1"/>
    <property type="molecule type" value="Genomic_DNA"/>
</dbReference>
<accession>A0A5E4PJ38</accession>
<sequence length="480" mass="53502">MESRKKFLFRGEFKKLLANPKFVYVSDSLNASPQAVPVDEFAKKVHMTAWTETPVIESDSASAIKNHPPAPEISKKRLEGILQAIKANRNKMIITHMNDKVGYGVIAGEDLPQGTYLAIYTGLIRPVSEKDPLENHSSIYASAFRYQTDTTHGSVNAAEYGNIARFFQHAPEMDLPTASTGSSHDDMNISQISDYQISDTVALNRIATANLEYEELVYADHPLLIARTTRPIRKGELLVSNYGMTYWLNHAAIPQLFYQDGQPVDPDLYQAKKVILRLYRGERRNGFDNPHLDIKMPIDNFDLDSNNGKILIQADGNELLVVTKEDFLEQFHACPQSPYVVLQKPSAVIPLNSSENEAISSIRPSEVEKEKQSQAVSTLGLHGESKKTAVCAALDRIGASLFLPAWNYNATKDLAYITSPDEASMLKLKQYLELQGLKIQYGKNKNNNNPLIYLPNPDVKTLKSIPEIPSVQQTAVMGPP</sequence>
<dbReference type="RefSeq" id="WP_148339539.1">
    <property type="nucleotide sequence ID" value="NZ_LR699119.1"/>
</dbReference>
<feature type="domain" description="SET" evidence="1">
    <location>
        <begin position="102"/>
        <end position="243"/>
    </location>
</feature>
<dbReference type="AlphaFoldDB" id="A0A5E4PJ38"/>
<dbReference type="InterPro" id="IPR001214">
    <property type="entry name" value="SET_dom"/>
</dbReference>
<reference evidence="2 3" key="1">
    <citation type="submission" date="2019-08" db="EMBL/GenBank/DDBJ databases">
        <authorList>
            <person name="Guy L."/>
        </authorList>
    </citation>
    <scope>NUCLEOTIDE SEQUENCE [LARGE SCALE GENOMIC DNA]</scope>
    <source>
        <strain evidence="2 3">SGT-108</strain>
    </source>
</reference>
<dbReference type="InterPro" id="IPR046341">
    <property type="entry name" value="SET_dom_sf"/>
</dbReference>
<proteinExistence type="predicted"/>
<dbReference type="SUPFAM" id="SSF82199">
    <property type="entry name" value="SET domain"/>
    <property type="match status" value="1"/>
</dbReference>
<name>A0A5E4PJ38_9COXI</name>
<protein>
    <recommendedName>
        <fullName evidence="1">SET domain-containing protein</fullName>
    </recommendedName>
</protein>
<dbReference type="Gene3D" id="2.170.270.10">
    <property type="entry name" value="SET domain"/>
    <property type="match status" value="1"/>
</dbReference>
<dbReference type="Pfam" id="PF00856">
    <property type="entry name" value="SET"/>
    <property type="match status" value="1"/>
</dbReference>
<organism evidence="2 3">
    <name type="scientific">Aquicella siphonis</name>
    <dbReference type="NCBI Taxonomy" id="254247"/>
    <lineage>
        <taxon>Bacteria</taxon>
        <taxon>Pseudomonadati</taxon>
        <taxon>Pseudomonadota</taxon>
        <taxon>Gammaproteobacteria</taxon>
        <taxon>Legionellales</taxon>
        <taxon>Coxiellaceae</taxon>
        <taxon>Aquicella</taxon>
    </lineage>
</organism>
<dbReference type="Proteomes" id="UP000324194">
    <property type="component" value="Chromosome 1"/>
</dbReference>
<evidence type="ECO:0000313" key="3">
    <source>
        <dbReference type="Proteomes" id="UP000324194"/>
    </source>
</evidence>
<gene>
    <name evidence="2" type="ORF">AQUSIP_16260</name>
</gene>